<proteinExistence type="predicted"/>
<dbReference type="Pfam" id="PF03886">
    <property type="entry name" value="ABC_trans_aux"/>
    <property type="match status" value="1"/>
</dbReference>
<evidence type="ECO:0000259" key="1">
    <source>
        <dbReference type="Pfam" id="PF03886"/>
    </source>
</evidence>
<sequence length="209" mass="22148">MALFTLLSACGGSLFESKLPAPTRYVIAPPAPAAAAVSSAASEVSLSIGRPDVAPGLDTDQIAAIRGHELDYYRGALWSGSVVETVQSFLVAAFGDQKRFHSVAAEQARIAGEYLFDVEVRDFQAEYGTATAPTVRVTLVGRLIRIRDRKLVDTISAAGTRPATENRLGSVASAFESVMQQLSLDLVQRTADAVARDRAANPPDTRAGV</sequence>
<dbReference type="Gene3D" id="3.40.50.10610">
    <property type="entry name" value="ABC-type transport auxiliary lipoprotein component"/>
    <property type="match status" value="1"/>
</dbReference>
<accession>A0A841HIY9</accession>
<dbReference type="AlphaFoldDB" id="A0A841HIY9"/>
<comment type="caution">
    <text evidence="2">The sequence shown here is derived from an EMBL/GenBank/DDBJ whole genome shotgun (WGS) entry which is preliminary data.</text>
</comment>
<feature type="domain" description="ABC-type transport auxiliary lipoprotein component" evidence="1">
    <location>
        <begin position="25"/>
        <end position="185"/>
    </location>
</feature>
<keyword evidence="3" id="KW-1185">Reference proteome</keyword>
<evidence type="ECO:0000313" key="3">
    <source>
        <dbReference type="Proteomes" id="UP000588068"/>
    </source>
</evidence>
<name>A0A841HIY9_9GAMM</name>
<dbReference type="RefSeq" id="WP_184330469.1">
    <property type="nucleotide sequence ID" value="NZ_JACHHZ010000002.1"/>
</dbReference>
<dbReference type="InterPro" id="IPR005586">
    <property type="entry name" value="ABC_trans_aux"/>
</dbReference>
<evidence type="ECO:0000313" key="2">
    <source>
        <dbReference type="EMBL" id="MBB6092683.1"/>
    </source>
</evidence>
<protein>
    <submittedName>
        <fullName evidence="2">ABC-type uncharacterized transport system auxiliary subunit</fullName>
    </submittedName>
</protein>
<reference evidence="2 3" key="1">
    <citation type="submission" date="2020-08" db="EMBL/GenBank/DDBJ databases">
        <title>Genomic Encyclopedia of Type Strains, Phase IV (KMG-IV): sequencing the most valuable type-strain genomes for metagenomic binning, comparative biology and taxonomic classification.</title>
        <authorList>
            <person name="Goeker M."/>
        </authorList>
    </citation>
    <scope>NUCLEOTIDE SEQUENCE [LARGE SCALE GENOMIC DNA]</scope>
    <source>
        <strain evidence="2 3">DSM 26723</strain>
    </source>
</reference>
<organism evidence="2 3">
    <name type="scientific">Povalibacter uvarum</name>
    <dbReference type="NCBI Taxonomy" id="732238"/>
    <lineage>
        <taxon>Bacteria</taxon>
        <taxon>Pseudomonadati</taxon>
        <taxon>Pseudomonadota</taxon>
        <taxon>Gammaproteobacteria</taxon>
        <taxon>Steroidobacterales</taxon>
        <taxon>Steroidobacteraceae</taxon>
        <taxon>Povalibacter</taxon>
    </lineage>
</organism>
<dbReference type="EMBL" id="JACHHZ010000002">
    <property type="protein sequence ID" value="MBB6092683.1"/>
    <property type="molecule type" value="Genomic_DNA"/>
</dbReference>
<gene>
    <name evidence="2" type="ORF">HNQ60_001561</name>
</gene>
<dbReference type="Proteomes" id="UP000588068">
    <property type="component" value="Unassembled WGS sequence"/>
</dbReference>
<dbReference type="SUPFAM" id="SSF159594">
    <property type="entry name" value="XCC0632-like"/>
    <property type="match status" value="1"/>
</dbReference>